<dbReference type="Proteomes" id="UP000195557">
    <property type="component" value="Unassembled WGS sequence"/>
</dbReference>
<dbReference type="GO" id="GO:0000775">
    <property type="term" value="C:chromosome, centromeric region"/>
    <property type="evidence" value="ECO:0007669"/>
    <property type="project" value="InterPro"/>
</dbReference>
<gene>
    <name evidence="11" type="ORF">BE221DRAFT_81158</name>
</gene>
<evidence type="ECO:0000256" key="2">
    <source>
        <dbReference type="ARBA" id="ARBA00022448"/>
    </source>
</evidence>
<dbReference type="PANTHER" id="PTHR11662:SF446">
    <property type="entry name" value="SODIUM-DEPENDENT PHOSPHATE TRANSPORT PROTEIN 1, CHLOROPLASTIC"/>
    <property type="match status" value="1"/>
</dbReference>
<feature type="compositionally biased region" description="Acidic residues" evidence="8">
    <location>
        <begin position="21"/>
        <end position="31"/>
    </location>
</feature>
<comment type="similarity">
    <text evidence="7">Belongs to the major facilitator superfamily. Sodium/anion cotransporter (TC 2.A.1.14) family.</text>
</comment>
<evidence type="ECO:0000256" key="9">
    <source>
        <dbReference type="SAM" id="Phobius"/>
    </source>
</evidence>
<feature type="transmembrane region" description="Helical" evidence="9">
    <location>
        <begin position="386"/>
        <end position="406"/>
    </location>
</feature>
<dbReference type="InterPro" id="IPR036259">
    <property type="entry name" value="MFS_trans_sf"/>
</dbReference>
<evidence type="ECO:0000256" key="7">
    <source>
        <dbReference type="ARBA" id="ARBA00024362"/>
    </source>
</evidence>
<dbReference type="GO" id="GO:0015293">
    <property type="term" value="F:symporter activity"/>
    <property type="evidence" value="ECO:0007669"/>
    <property type="project" value="UniProtKB-KW"/>
</dbReference>
<feature type="transmembrane region" description="Helical" evidence="9">
    <location>
        <begin position="189"/>
        <end position="212"/>
    </location>
</feature>
<name>A0A1Y5I186_OSTTA</name>
<dbReference type="Gene3D" id="1.20.1250.20">
    <property type="entry name" value="MFS general substrate transporter like domains"/>
    <property type="match status" value="2"/>
</dbReference>
<dbReference type="PROSITE" id="PS50850">
    <property type="entry name" value="MFS"/>
    <property type="match status" value="1"/>
</dbReference>
<evidence type="ECO:0000256" key="5">
    <source>
        <dbReference type="ARBA" id="ARBA00022989"/>
    </source>
</evidence>
<dbReference type="EMBL" id="KZ155832">
    <property type="protein sequence ID" value="OUS43279.1"/>
    <property type="molecule type" value="Genomic_DNA"/>
</dbReference>
<dbReference type="SUPFAM" id="SSF103473">
    <property type="entry name" value="MFS general substrate transporter"/>
    <property type="match status" value="1"/>
</dbReference>
<keyword evidence="4" id="KW-0769">Symport</keyword>
<keyword evidence="6 9" id="KW-0472">Membrane</keyword>
<keyword evidence="2" id="KW-0813">Transport</keyword>
<feature type="compositionally biased region" description="Gly residues" evidence="8">
    <location>
        <begin position="45"/>
        <end position="55"/>
    </location>
</feature>
<feature type="transmembrane region" description="Helical" evidence="9">
    <location>
        <begin position="261"/>
        <end position="282"/>
    </location>
</feature>
<dbReference type="GO" id="GO:0005634">
    <property type="term" value="C:nucleus"/>
    <property type="evidence" value="ECO:0007669"/>
    <property type="project" value="InterPro"/>
</dbReference>
<dbReference type="Pfam" id="PF07690">
    <property type="entry name" value="MFS_1"/>
    <property type="match status" value="2"/>
</dbReference>
<reference evidence="11" key="1">
    <citation type="submission" date="2017-04" db="EMBL/GenBank/DDBJ databases">
        <title>Population genomics of picophytoplankton unveils novel chromosome hypervariability.</title>
        <authorList>
            <consortium name="DOE Joint Genome Institute"/>
            <person name="Blanc-Mathieu R."/>
            <person name="Krasovec M."/>
            <person name="Hebrard M."/>
            <person name="Yau S."/>
            <person name="Desgranges E."/>
            <person name="Martin J."/>
            <person name="Schackwitz W."/>
            <person name="Kuo A."/>
            <person name="Salin G."/>
            <person name="Donnadieu C."/>
            <person name="Desdevises Y."/>
            <person name="Sanchez-Ferandin S."/>
            <person name="Moreau H."/>
            <person name="Rivals E."/>
            <person name="Grigoriev I.V."/>
            <person name="Grimsley N."/>
            <person name="Eyre-Walker A."/>
            <person name="Piganeau G."/>
        </authorList>
    </citation>
    <scope>NUCLEOTIDE SEQUENCE [LARGE SCALE GENOMIC DNA]</scope>
    <source>
        <strain evidence="11">RCC 1115</strain>
    </source>
</reference>
<organism evidence="11">
    <name type="scientific">Ostreococcus tauri</name>
    <name type="common">Marine green alga</name>
    <dbReference type="NCBI Taxonomy" id="70448"/>
    <lineage>
        <taxon>Eukaryota</taxon>
        <taxon>Viridiplantae</taxon>
        <taxon>Chlorophyta</taxon>
        <taxon>Mamiellophyceae</taxon>
        <taxon>Mamiellales</taxon>
        <taxon>Bathycoccaceae</taxon>
        <taxon>Ostreococcus</taxon>
    </lineage>
</organism>
<evidence type="ECO:0000256" key="1">
    <source>
        <dbReference type="ARBA" id="ARBA00004141"/>
    </source>
</evidence>
<evidence type="ECO:0000256" key="6">
    <source>
        <dbReference type="ARBA" id="ARBA00023136"/>
    </source>
</evidence>
<dbReference type="GO" id="GO:0016020">
    <property type="term" value="C:membrane"/>
    <property type="evidence" value="ECO:0007669"/>
    <property type="project" value="UniProtKB-SubCell"/>
</dbReference>
<sequence length="678" mass="71424">MGGEWANADEEFVTLEPRHDDDDDGAGEIELVDLRGGDGDDARGGSIGSTSGGTGERGRWKPLAAAMAFAIATCYADRSNISVAIVAMKDQYEWTKTQQGLVLSAFFYGYGATQIVGGRLADARGGRAVLLGGVCAWSAATALTPGAAGLGLAPLIIMRILLGAGEGVAFPATHAVIAREVPVAKRSTAVAAVTAASYAGAAFAFAVTPGLVSEFGWSKVKAICVAQFTQSWGMYGLLSWLPTYFNEAHGVDIADLPAFTFVPYILQGVLGMGVGILADDLINVKNVPVKTVRRVAQCTGTVGPAIALLVAASPAATHDPILAAVSVDIGLALSALTLAGVSVSHLDIAPQHAGMVFATGNTMATLAGIIAVPLSGLVLDASDQNWSLVFAIIAVVYVFGAVYWFFNLVARSGLPAVALTPFHDAHGVMSDTIPSARARDMRERSRDVCDDIMNAVEHYAAEGFDALEKTLSEETAPDERTKAAFRHGLDALYAKLQLKIGDHFTRFASHANATCFSIPSEVIEYETHVPEIDALPSVSEEEEAALDAELRSLRARTSRARALLRSSEKECKALDKELESHAEVVERIQAITGAVGKENARVKEGLSATGSIVHTAKQLTPLLTQAETMQRTGGFMPERSSSIDPVVMANNAVKQHHIQGSSLSVLRSLNEKLAAQTA</sequence>
<dbReference type="InterPro" id="IPR050382">
    <property type="entry name" value="MFS_Na/Anion_cotransporter"/>
</dbReference>
<evidence type="ECO:0000256" key="8">
    <source>
        <dbReference type="SAM" id="MobiDB-lite"/>
    </source>
</evidence>
<evidence type="ECO:0000259" key="10">
    <source>
        <dbReference type="PROSITE" id="PS50850"/>
    </source>
</evidence>
<dbReference type="GO" id="GO:0000278">
    <property type="term" value="P:mitotic cell cycle"/>
    <property type="evidence" value="ECO:0007669"/>
    <property type="project" value="InterPro"/>
</dbReference>
<evidence type="ECO:0000256" key="3">
    <source>
        <dbReference type="ARBA" id="ARBA00022692"/>
    </source>
</evidence>
<dbReference type="PANTHER" id="PTHR11662">
    <property type="entry name" value="SOLUTE CARRIER FAMILY 17"/>
    <property type="match status" value="1"/>
</dbReference>
<proteinExistence type="inferred from homology"/>
<dbReference type="AlphaFoldDB" id="A0A1Y5I186"/>
<protein>
    <submittedName>
        <fullName evidence="11">Permease of the major facilitator superfamily</fullName>
    </submittedName>
</protein>
<feature type="transmembrane region" description="Helical" evidence="9">
    <location>
        <begin position="353"/>
        <end position="374"/>
    </location>
</feature>
<evidence type="ECO:0000256" key="4">
    <source>
        <dbReference type="ARBA" id="ARBA00022847"/>
    </source>
</evidence>
<feature type="region of interest" description="Disordered" evidence="8">
    <location>
        <begin position="1"/>
        <end position="56"/>
    </location>
</feature>
<dbReference type="InterPro" id="IPR020846">
    <property type="entry name" value="MFS_dom"/>
</dbReference>
<dbReference type="FunFam" id="1.20.1250.20:FF:000003">
    <property type="entry name" value="Solute carrier family 17 member 3"/>
    <property type="match status" value="1"/>
</dbReference>
<dbReference type="InterPro" id="IPR008685">
    <property type="entry name" value="Centromere_Mis12"/>
</dbReference>
<feature type="transmembrane region" description="Helical" evidence="9">
    <location>
        <begin position="156"/>
        <end position="177"/>
    </location>
</feature>
<feature type="domain" description="Major facilitator superfamily (MFS) profile" evidence="10">
    <location>
        <begin position="63"/>
        <end position="678"/>
    </location>
</feature>
<keyword evidence="3 9" id="KW-0812">Transmembrane</keyword>
<feature type="transmembrane region" description="Helical" evidence="9">
    <location>
        <begin position="294"/>
        <end position="315"/>
    </location>
</feature>
<feature type="transmembrane region" description="Helical" evidence="9">
    <location>
        <begin position="128"/>
        <end position="150"/>
    </location>
</feature>
<accession>A0A1Y5I186</accession>
<dbReference type="InterPro" id="IPR011701">
    <property type="entry name" value="MFS"/>
</dbReference>
<evidence type="ECO:0000313" key="11">
    <source>
        <dbReference type="EMBL" id="OUS43279.1"/>
    </source>
</evidence>
<feature type="transmembrane region" description="Helical" evidence="9">
    <location>
        <begin position="321"/>
        <end position="341"/>
    </location>
</feature>
<keyword evidence="5 9" id="KW-1133">Transmembrane helix</keyword>
<comment type="subcellular location">
    <subcellularLocation>
        <location evidence="1">Membrane</location>
        <topology evidence="1">Multi-pass membrane protein</topology>
    </subcellularLocation>
</comment>
<feature type="compositionally biased region" description="Basic and acidic residues" evidence="8">
    <location>
        <begin position="32"/>
        <end position="43"/>
    </location>
</feature>
<dbReference type="Pfam" id="PF05859">
    <property type="entry name" value="Mis12"/>
    <property type="match status" value="1"/>
</dbReference>